<dbReference type="Proteomes" id="UP000006798">
    <property type="component" value="Chromosome 1"/>
</dbReference>
<accession>G0ERN6</accession>
<feature type="compositionally biased region" description="Pro residues" evidence="1">
    <location>
        <begin position="1"/>
        <end position="15"/>
    </location>
</feature>
<name>G0ERN6_CUPNN</name>
<sequence>MPPTPTPGTPLPGRPGTPCSGNAGPPPPFPIRQTPPHRHADPVPAQTDWEAAQPPRQPAPGRLPCLVAGAINAGGFLAVQQYTSHMSGVVSAMADNLALGSFALVLDGVGALLSFLGGAACSAVLVNWGRRERLHSEYALPLALEAGLLLCFGLIGGNLGAAPVAVHASQGDAAVLLCCCAAVLLCCCASSWGCRMP</sequence>
<dbReference type="HOGENOM" id="CLU_1382116_0_0_4"/>
<evidence type="ECO:0000313" key="3">
    <source>
        <dbReference type="EMBL" id="AEI77849.1"/>
    </source>
</evidence>
<dbReference type="Pfam" id="PF06912">
    <property type="entry name" value="DUF1275"/>
    <property type="match status" value="1"/>
</dbReference>
<keyword evidence="2" id="KW-1133">Transmembrane helix</keyword>
<protein>
    <submittedName>
        <fullName evidence="3">Hypothetical membrane protein</fullName>
    </submittedName>
</protein>
<feature type="transmembrane region" description="Helical" evidence="2">
    <location>
        <begin position="102"/>
        <end position="126"/>
    </location>
</feature>
<dbReference type="KEGG" id="cnc:CNE_1c25310"/>
<dbReference type="InterPro" id="IPR010699">
    <property type="entry name" value="DUF1275"/>
</dbReference>
<evidence type="ECO:0000256" key="2">
    <source>
        <dbReference type="SAM" id="Phobius"/>
    </source>
</evidence>
<proteinExistence type="predicted"/>
<feature type="transmembrane region" description="Helical" evidence="2">
    <location>
        <begin position="173"/>
        <end position="194"/>
    </location>
</feature>
<keyword evidence="2" id="KW-0472">Membrane</keyword>
<dbReference type="AlphaFoldDB" id="G0ERN6"/>
<feature type="transmembrane region" description="Helical" evidence="2">
    <location>
        <begin position="138"/>
        <end position="161"/>
    </location>
</feature>
<evidence type="ECO:0000313" key="4">
    <source>
        <dbReference type="Proteomes" id="UP000006798"/>
    </source>
</evidence>
<gene>
    <name evidence="3" type="ordered locus">CNE_1c25310</name>
</gene>
<evidence type="ECO:0000256" key="1">
    <source>
        <dbReference type="SAM" id="MobiDB-lite"/>
    </source>
</evidence>
<keyword evidence="2" id="KW-0812">Transmembrane</keyword>
<dbReference type="EMBL" id="CP002877">
    <property type="protein sequence ID" value="AEI77849.1"/>
    <property type="molecule type" value="Genomic_DNA"/>
</dbReference>
<organism evidence="3 4">
    <name type="scientific">Cupriavidus necator (strain ATCC 43291 / DSM 13513 / CCUG 52238 / LMG 8453 / N-1)</name>
    <name type="common">Ralstonia eutropha</name>
    <dbReference type="NCBI Taxonomy" id="1042878"/>
    <lineage>
        <taxon>Bacteria</taxon>
        <taxon>Pseudomonadati</taxon>
        <taxon>Pseudomonadota</taxon>
        <taxon>Betaproteobacteria</taxon>
        <taxon>Burkholderiales</taxon>
        <taxon>Burkholderiaceae</taxon>
        <taxon>Cupriavidus</taxon>
    </lineage>
</organism>
<feature type="region of interest" description="Disordered" evidence="1">
    <location>
        <begin position="1"/>
        <end position="58"/>
    </location>
</feature>
<reference evidence="3 4" key="1">
    <citation type="journal article" date="2011" name="J. Bacteriol.">
        <title>Complete genome sequence of the type strain Cupriavidus necator N-1.</title>
        <authorList>
            <person name="Poehlein A."/>
            <person name="Kusian B."/>
            <person name="Friedrich B."/>
            <person name="Daniel R."/>
            <person name="Bowien B."/>
        </authorList>
    </citation>
    <scope>NUCLEOTIDE SEQUENCE [LARGE SCALE GENOMIC DNA]</scope>
    <source>
        <strain evidence="4">ATCC 43291 / DSM 13513 / CCUG 52238 / LMG 8453 / N-1</strain>
    </source>
</reference>